<dbReference type="InterPro" id="IPR036465">
    <property type="entry name" value="vWFA_dom_sf"/>
</dbReference>
<protein>
    <submittedName>
        <fullName evidence="1">Extracellular solute-binding protein</fullName>
    </submittedName>
</protein>
<reference evidence="1" key="1">
    <citation type="submission" date="2019-07" db="EMBL/GenBank/DDBJ databases">
        <title>Genomic Encyclopedia of Type Strains, Phase IV (KMG-IV): sequencing the most valuable type-strain genomes for metagenomic binning, comparative biology and taxonomic classification.</title>
        <authorList>
            <person name="Goeker M."/>
        </authorList>
    </citation>
    <scope>NUCLEOTIDE SEQUENCE</scope>
    <source>
        <strain evidence="1">DSM 44596</strain>
    </source>
</reference>
<dbReference type="PROSITE" id="PS50234">
    <property type="entry name" value="VWFA"/>
    <property type="match status" value="1"/>
</dbReference>
<dbReference type="SUPFAM" id="SSF53850">
    <property type="entry name" value="Periplasmic binding protein-like II"/>
    <property type="match status" value="1"/>
</dbReference>
<proteinExistence type="predicted"/>
<comment type="caution">
    <text evidence="1">The sequence shown here is derived from an EMBL/GenBank/DDBJ whole genome shotgun (WGS) entry which is preliminary data.</text>
</comment>
<gene>
    <name evidence="1" type="ORF">FNL38_105487</name>
</gene>
<sequence>MGEHRGGSGARGISKGPILVVVAVVLIVAGFFGWKALGNRIDDQGQQAAGTCVEGNRTLDITVDPSIAPQVEQLAKRFTDTSPVIRDHCITTAINAVPSPLIANALAAGAEWDSAALGPRPNLWIPTSSFELASLSGKAVINGEPRSIANSPVVLAVAPETATSLESANAGWQSLSDTTLALPVGSPQTVMATQAIAAAVAGAGSGPVTLEQAQSSQVTSALSALASQFQSLPTPPATTADALAALTSGAPATVTAVPAIEQSIAQSANADMTAFSPSGATPLADYPAVIVAGGGIDETAARAAAQFSEFMRDAEQSQIFVDAGFRVEGKSAPDLGALEPAQITSTLTPASAETATALNAVVANPVSVRSATILLDTSTSMSANLSAVGAAIESQLVRSPDASDVGLHAFPGSSATASERVIVPGAPLNADQRTKLTAAMSSLSAEGKSSKYPALAAAYKDAATGYDADRTNSVLLVTSAATDESTTTRAELLSAIASATDPARPVRVDVLVIGSSGDAATLQDVSDRTGGTLIRVNPDDSAAMSAAVAELLS</sequence>
<accession>A0A652YNA6</accession>
<dbReference type="AlphaFoldDB" id="A0A652YNA6"/>
<organism evidence="1">
    <name type="scientific">Nocardia globerula</name>
    <dbReference type="NCBI Taxonomy" id="1818"/>
    <lineage>
        <taxon>Bacteria</taxon>
        <taxon>Bacillati</taxon>
        <taxon>Actinomycetota</taxon>
        <taxon>Actinomycetes</taxon>
        <taxon>Mycobacteriales</taxon>
        <taxon>Nocardiaceae</taxon>
        <taxon>Nocardia</taxon>
    </lineage>
</organism>
<name>A0A652YNA6_NOCGL</name>
<evidence type="ECO:0000313" key="1">
    <source>
        <dbReference type="EMBL" id="TYQ03334.1"/>
    </source>
</evidence>
<dbReference type="Gene3D" id="3.40.50.410">
    <property type="entry name" value="von Willebrand factor, type A domain"/>
    <property type="match status" value="1"/>
</dbReference>
<dbReference type="Pfam" id="PF13768">
    <property type="entry name" value="VWA_3"/>
    <property type="match status" value="1"/>
</dbReference>
<dbReference type="InterPro" id="IPR002035">
    <property type="entry name" value="VWF_A"/>
</dbReference>
<dbReference type="SUPFAM" id="SSF53300">
    <property type="entry name" value="vWA-like"/>
    <property type="match status" value="1"/>
</dbReference>
<dbReference type="EMBL" id="VNIQ01000005">
    <property type="protein sequence ID" value="TYQ03334.1"/>
    <property type="molecule type" value="Genomic_DNA"/>
</dbReference>